<dbReference type="InterPro" id="IPR019373">
    <property type="entry name" value="Ribosomal_mL51"/>
</dbReference>
<evidence type="ECO:0000256" key="5">
    <source>
        <dbReference type="ARBA" id="ARBA00023128"/>
    </source>
</evidence>
<keyword evidence="6" id="KW-0687">Ribonucleoprotein</keyword>
<reference evidence="9" key="1">
    <citation type="submission" date="2015-11" db="EMBL/GenBank/DDBJ databases">
        <title>De novo transcriptome assembly of four potential Pierce s Disease insect vectors from Arizona vineyards.</title>
        <authorList>
            <person name="Tassone E.E."/>
        </authorList>
    </citation>
    <scope>NUCLEOTIDE SEQUENCE</scope>
</reference>
<dbReference type="PANTHER" id="PTHR13409:SF0">
    <property type="entry name" value="LARGE RIBOSOMAL SUBUNIT PROTEIN ML51"/>
    <property type="match status" value="1"/>
</dbReference>
<dbReference type="GO" id="GO:0005762">
    <property type="term" value="C:mitochondrial large ribosomal subunit"/>
    <property type="evidence" value="ECO:0007669"/>
    <property type="project" value="TreeGrafter"/>
</dbReference>
<protein>
    <recommendedName>
        <fullName evidence="7">Large ribosomal subunit protein mL51</fullName>
    </recommendedName>
    <alternativeName>
        <fullName evidence="8">39S ribosomal protein L51, mitochondrial</fullName>
    </alternativeName>
</protein>
<gene>
    <name evidence="9" type="ORF">g.178</name>
</gene>
<evidence type="ECO:0000256" key="8">
    <source>
        <dbReference type="ARBA" id="ARBA00035419"/>
    </source>
</evidence>
<feature type="non-terminal residue" evidence="9">
    <location>
        <position position="1"/>
    </location>
</feature>
<evidence type="ECO:0000256" key="6">
    <source>
        <dbReference type="ARBA" id="ARBA00023274"/>
    </source>
</evidence>
<keyword evidence="3" id="KW-0809">Transit peptide</keyword>
<accession>A0A1B6F445</accession>
<dbReference type="EMBL" id="GECZ01024737">
    <property type="protein sequence ID" value="JAS45032.1"/>
    <property type="molecule type" value="Transcribed_RNA"/>
</dbReference>
<keyword evidence="4" id="KW-0689">Ribosomal protein</keyword>
<evidence type="ECO:0000256" key="1">
    <source>
        <dbReference type="ARBA" id="ARBA00004173"/>
    </source>
</evidence>
<dbReference type="GO" id="GO:0003735">
    <property type="term" value="F:structural constituent of ribosome"/>
    <property type="evidence" value="ECO:0007669"/>
    <property type="project" value="InterPro"/>
</dbReference>
<comment type="similarity">
    <text evidence="2">Belongs to the mitochondrion-specific ribosomal protein mL51 family.</text>
</comment>
<evidence type="ECO:0000256" key="3">
    <source>
        <dbReference type="ARBA" id="ARBA00022946"/>
    </source>
</evidence>
<evidence type="ECO:0000256" key="7">
    <source>
        <dbReference type="ARBA" id="ARBA00035182"/>
    </source>
</evidence>
<sequence length="182" mass="21815">NHKLQFVFFVNIFDSVVMNILTKFIPKPARMMVHVQLQSVRFRYHADKLAKGKLIRRFGYEEKLLERGTVPHVDGSRLPHPVYRPKDMWNERRALFGQNDYIDILGNDSLHPTRILYDVPAWLRGFRGNEYQHCLRKKNMLRHGCENYEKPLKWHNLIKRIRYLYRFLNKKTKTGFTDKASG</sequence>
<comment type="subcellular location">
    <subcellularLocation>
        <location evidence="1">Mitochondrion</location>
    </subcellularLocation>
</comment>
<dbReference type="GO" id="GO:0006412">
    <property type="term" value="P:translation"/>
    <property type="evidence" value="ECO:0007669"/>
    <property type="project" value="TreeGrafter"/>
</dbReference>
<name>A0A1B6F445_9HEMI</name>
<proteinExistence type="inferred from homology"/>
<evidence type="ECO:0000313" key="9">
    <source>
        <dbReference type="EMBL" id="JAS45032.1"/>
    </source>
</evidence>
<evidence type="ECO:0000256" key="2">
    <source>
        <dbReference type="ARBA" id="ARBA00010972"/>
    </source>
</evidence>
<dbReference type="PANTHER" id="PTHR13409">
    <property type="entry name" value="MITOCHONDRIAL 39S RIBOSOMAL PROTEIN L51"/>
    <property type="match status" value="1"/>
</dbReference>
<organism evidence="9">
    <name type="scientific">Cuerna arida</name>
    <dbReference type="NCBI Taxonomy" id="1464854"/>
    <lineage>
        <taxon>Eukaryota</taxon>
        <taxon>Metazoa</taxon>
        <taxon>Ecdysozoa</taxon>
        <taxon>Arthropoda</taxon>
        <taxon>Hexapoda</taxon>
        <taxon>Insecta</taxon>
        <taxon>Pterygota</taxon>
        <taxon>Neoptera</taxon>
        <taxon>Paraneoptera</taxon>
        <taxon>Hemiptera</taxon>
        <taxon>Auchenorrhyncha</taxon>
        <taxon>Membracoidea</taxon>
        <taxon>Cicadellidae</taxon>
        <taxon>Cicadellinae</taxon>
        <taxon>Proconiini</taxon>
        <taxon>Cuerna</taxon>
    </lineage>
</organism>
<dbReference type="AlphaFoldDB" id="A0A1B6F445"/>
<evidence type="ECO:0000256" key="4">
    <source>
        <dbReference type="ARBA" id="ARBA00022980"/>
    </source>
</evidence>
<dbReference type="Pfam" id="PF10244">
    <property type="entry name" value="MRP-L51"/>
    <property type="match status" value="1"/>
</dbReference>
<keyword evidence="5" id="KW-0496">Mitochondrion</keyword>